<sequence>MIRLLATTVVALIANAIALIVGAWVLPGMTVSSFAFVIAVVIFTVATILLDPLIRQVAMTKTPVLIGSSALISTLLALIVTAIVSDGLQIDGITTWILATVIVWAVALIARLLLPYIVFKKTLAKRRSA</sequence>
<keyword evidence="1" id="KW-0812">Transmembrane</keyword>
<feature type="transmembrane region" description="Helical" evidence="1">
    <location>
        <begin position="96"/>
        <end position="119"/>
    </location>
</feature>
<organism evidence="2 3">
    <name type="scientific">Rhodococcus artemisiae</name>
    <dbReference type="NCBI Taxonomy" id="714159"/>
    <lineage>
        <taxon>Bacteria</taxon>
        <taxon>Bacillati</taxon>
        <taxon>Actinomycetota</taxon>
        <taxon>Actinomycetes</taxon>
        <taxon>Mycobacteriales</taxon>
        <taxon>Nocardiaceae</taxon>
        <taxon>Rhodococcus</taxon>
    </lineage>
</organism>
<reference evidence="2 3" key="1">
    <citation type="submission" date="2023-07" db="EMBL/GenBank/DDBJ databases">
        <authorList>
            <person name="Girao M."/>
            <person name="Carvalho M.F."/>
        </authorList>
    </citation>
    <scope>NUCLEOTIDE SEQUENCE [LARGE SCALE GENOMIC DNA]</scope>
    <source>
        <strain evidence="2 3">YIM65754</strain>
    </source>
</reference>
<dbReference type="RefSeq" id="WP_330136080.1">
    <property type="nucleotide sequence ID" value="NZ_JAUTXY010000015.1"/>
</dbReference>
<gene>
    <name evidence="2" type="ORF">Q7514_25555</name>
</gene>
<feature type="transmembrane region" description="Helical" evidence="1">
    <location>
        <begin position="62"/>
        <end position="84"/>
    </location>
</feature>
<keyword evidence="3" id="KW-1185">Reference proteome</keyword>
<keyword evidence="1" id="KW-0472">Membrane</keyword>
<protein>
    <submittedName>
        <fullName evidence="2">Phage holin family protein</fullName>
    </submittedName>
</protein>
<proteinExistence type="predicted"/>
<evidence type="ECO:0000313" key="3">
    <source>
        <dbReference type="Proteomes" id="UP001336020"/>
    </source>
</evidence>
<dbReference type="Proteomes" id="UP001336020">
    <property type="component" value="Unassembled WGS sequence"/>
</dbReference>
<dbReference type="Pfam" id="PF04020">
    <property type="entry name" value="Phage_holin_4_2"/>
    <property type="match status" value="1"/>
</dbReference>
<evidence type="ECO:0000313" key="2">
    <source>
        <dbReference type="EMBL" id="MEE2060893.1"/>
    </source>
</evidence>
<keyword evidence="1" id="KW-1133">Transmembrane helix</keyword>
<accession>A0ABU7LH83</accession>
<comment type="caution">
    <text evidence="2">The sequence shown here is derived from an EMBL/GenBank/DDBJ whole genome shotgun (WGS) entry which is preliminary data.</text>
</comment>
<dbReference type="EMBL" id="JAUTXY010000015">
    <property type="protein sequence ID" value="MEE2060893.1"/>
    <property type="molecule type" value="Genomic_DNA"/>
</dbReference>
<name>A0ABU7LH83_9NOCA</name>
<dbReference type="InterPro" id="IPR007165">
    <property type="entry name" value="Phage_holin_4_2"/>
</dbReference>
<feature type="transmembrane region" description="Helical" evidence="1">
    <location>
        <begin position="28"/>
        <end position="50"/>
    </location>
</feature>
<evidence type="ECO:0000256" key="1">
    <source>
        <dbReference type="SAM" id="Phobius"/>
    </source>
</evidence>